<dbReference type="SUPFAM" id="SSF56672">
    <property type="entry name" value="DNA/RNA polymerases"/>
    <property type="match status" value="1"/>
</dbReference>
<evidence type="ECO:0000313" key="4">
    <source>
        <dbReference type="EMBL" id="KAE8690635.1"/>
    </source>
</evidence>
<feature type="compositionally biased region" description="Basic and acidic residues" evidence="1">
    <location>
        <begin position="349"/>
        <end position="368"/>
    </location>
</feature>
<feature type="compositionally biased region" description="Polar residues" evidence="1">
    <location>
        <begin position="335"/>
        <end position="348"/>
    </location>
</feature>
<keyword evidence="2" id="KW-1133">Transmembrane helix</keyword>
<dbReference type="PROSITE" id="PS50878">
    <property type="entry name" value="RT_POL"/>
    <property type="match status" value="1"/>
</dbReference>
<comment type="caution">
    <text evidence="4">The sequence shown here is derived from an EMBL/GenBank/DDBJ whole genome shotgun (WGS) entry which is preliminary data.</text>
</comment>
<protein>
    <recommendedName>
        <fullName evidence="3">Reverse transcriptase domain-containing protein</fullName>
    </recommendedName>
</protein>
<keyword evidence="2" id="KW-0472">Membrane</keyword>
<reference evidence="4" key="1">
    <citation type="submission" date="2019-09" db="EMBL/GenBank/DDBJ databases">
        <title>Draft genome information of white flower Hibiscus syriacus.</title>
        <authorList>
            <person name="Kim Y.-M."/>
        </authorList>
    </citation>
    <scope>NUCLEOTIDE SEQUENCE [LARGE SCALE GENOMIC DNA]</scope>
    <source>
        <strain evidence="4">YM2019G1</strain>
    </source>
</reference>
<dbReference type="Pfam" id="PF13966">
    <property type="entry name" value="zf-RVT"/>
    <property type="match status" value="1"/>
</dbReference>
<dbReference type="PANTHER" id="PTHR31635">
    <property type="entry name" value="REVERSE TRANSCRIPTASE DOMAIN-CONTAINING PROTEIN-RELATED"/>
    <property type="match status" value="1"/>
</dbReference>
<keyword evidence="2" id="KW-0812">Transmembrane</keyword>
<evidence type="ECO:0000256" key="1">
    <source>
        <dbReference type="SAM" id="MobiDB-lite"/>
    </source>
</evidence>
<feature type="region of interest" description="Disordered" evidence="1">
    <location>
        <begin position="335"/>
        <end position="373"/>
    </location>
</feature>
<dbReference type="Pfam" id="PF00078">
    <property type="entry name" value="RVT_1"/>
    <property type="match status" value="1"/>
</dbReference>
<gene>
    <name evidence="4" type="ORF">F3Y22_tig00110893pilonHSYRG00157</name>
</gene>
<dbReference type="CDD" id="cd01650">
    <property type="entry name" value="RT_nLTR_like"/>
    <property type="match status" value="1"/>
</dbReference>
<dbReference type="InterPro" id="IPR026960">
    <property type="entry name" value="RVT-Znf"/>
</dbReference>
<name>A0A6A2ZI52_HIBSY</name>
<dbReference type="Proteomes" id="UP000436088">
    <property type="component" value="Unassembled WGS sequence"/>
</dbReference>
<feature type="transmembrane region" description="Helical" evidence="2">
    <location>
        <begin position="585"/>
        <end position="604"/>
    </location>
</feature>
<dbReference type="EMBL" id="VEPZ02001150">
    <property type="protein sequence ID" value="KAE8690635.1"/>
    <property type="molecule type" value="Genomic_DNA"/>
</dbReference>
<feature type="domain" description="Reverse transcriptase" evidence="3">
    <location>
        <begin position="826"/>
        <end position="1104"/>
    </location>
</feature>
<dbReference type="InterPro" id="IPR043502">
    <property type="entry name" value="DNA/RNA_pol_sf"/>
</dbReference>
<feature type="transmembrane region" description="Helical" evidence="2">
    <location>
        <begin position="550"/>
        <end position="573"/>
    </location>
</feature>
<proteinExistence type="predicted"/>
<accession>A0A6A2ZI52</accession>
<keyword evidence="5" id="KW-1185">Reference proteome</keyword>
<evidence type="ECO:0000259" key="3">
    <source>
        <dbReference type="PROSITE" id="PS50878"/>
    </source>
</evidence>
<organism evidence="4 5">
    <name type="scientific">Hibiscus syriacus</name>
    <name type="common">Rose of Sharon</name>
    <dbReference type="NCBI Taxonomy" id="106335"/>
    <lineage>
        <taxon>Eukaryota</taxon>
        <taxon>Viridiplantae</taxon>
        <taxon>Streptophyta</taxon>
        <taxon>Embryophyta</taxon>
        <taxon>Tracheophyta</taxon>
        <taxon>Spermatophyta</taxon>
        <taxon>Magnoliopsida</taxon>
        <taxon>eudicotyledons</taxon>
        <taxon>Gunneridae</taxon>
        <taxon>Pentapetalae</taxon>
        <taxon>rosids</taxon>
        <taxon>malvids</taxon>
        <taxon>Malvales</taxon>
        <taxon>Malvaceae</taxon>
        <taxon>Malvoideae</taxon>
        <taxon>Hibiscus</taxon>
    </lineage>
</organism>
<dbReference type="InterPro" id="IPR000477">
    <property type="entry name" value="RT_dom"/>
</dbReference>
<sequence>MLDSIPEYDTTEDQKEASPLQAAGYDSTGTVAYINLISYIPDCLNYKSEGEEHSYMYSGVDYFDGEDGELSWFNAGVRVGVGIGLGVGLLVRTYQGTTLWGESEESTTALPVNRSSLQRSPSFSQFQSVFKYYTAYSWTGANCSHAPLGISSSISPQILEMRFRLFILRLKCLKAELKSGDSRSLASFWGLLPNLPLCNRSLIRSRESLCKEPTCKSAMQLHLDLSKIPIWVHLYNVPLELFSGEGLSYIASAIGASDTIPKFIDVVLNNGHTTSIAVEVPWMPPSCKFCKVFGHSVKGCKHKPTPQASSLVWRKKDPAPPISLDIETACTEDFLNSKSTDPTSSLNKSTKDNDTGNHSRSESHHFGNDSDVSGNPIKPDFFLTTVIDQGTSSDLIVEGISKIPNQPGNSEDIITVSPLLNKRGTGRPAKAHNALIGSSNRFDLLNSIDESHIISENQGKQVRAAASGVAELIKELKCKKRAHVDKSKRSTLGTTSFENWNVLTNYDFAVNGRIWFLWRKGLDLSLCNATDQSITVKEFQEVTQTYICKIILSLAILIPGVINKVTTTLLGNLTEYSSILCGLKLSLILLWNSYLLVLLIIPIMEYGSTSNPMKSFFTKLKLLKAIMKQLNKDYFSDISARARKKREELERQQILTLRGVESIEKELELQREFNSLEEAETMFLKQKAKLHWLKEGDKCTKFFHLVIATKNKRQTIRVLVNNRGERLESFEDISSEILEFFKNLLGSNDPKVKDCSPALLKGLMLPNSISSEDFEALVKEVTNDEIKATIFSQGNDKAPGPDSFTSLFFKKAWPVIGNDVTKEIKYFFQESFIYPAFNATTIALIPKRPNPSKVYDFRPISCCSVIYKTITKILANRMTNLLPKIIAPNQYAFVKERSIVDNTLLAQEIVKGYGRKIISPRCALKIDLQKAFDSINWDFIHAILKALDLPLKFIDWIVSCYTDARYSIVLNGSLVGYFKGAKGIRQGDPLSPTLFVLVMNVLSNILNKAALKGIFAFHPKCRKIGLTHLSFADDLLIFCKGNLESVMGVIIVLDCFYEYSGLKLNAGKCEIFTAGISAHNLDSIINFSGFKHGRLPVRYLGIPLVTRKLIDKDCQPLLGNIKSRIHQWSRKKMSYACRAELIKTVLYSVTNYWRSWYKGHQVLELAGDGSLWVAWIHNYIIRQHDFLTMEEPQSASWNFKRMLKIRRVAQAVLATAAKTTTDIWKEIRPKETKVPWHKLIWYPLHVPKHSLISWLVILDRLPTKDRLQRFGLITNDLYIFCSALPDLVQSAGVGDNYMERKIFALLPSEAILERF</sequence>
<evidence type="ECO:0000256" key="2">
    <source>
        <dbReference type="SAM" id="Phobius"/>
    </source>
</evidence>
<dbReference type="PANTHER" id="PTHR31635:SF196">
    <property type="entry name" value="REVERSE TRANSCRIPTASE DOMAIN-CONTAINING PROTEIN-RELATED"/>
    <property type="match status" value="1"/>
</dbReference>
<evidence type="ECO:0000313" key="5">
    <source>
        <dbReference type="Proteomes" id="UP000436088"/>
    </source>
</evidence>